<sequence>MTPQTNQLTALFLYVVPSSQYTPQCTLQSRRAVKFTGSVRLLEAARHSKSMAALSHCDHIQVRIDFAIAIAIGRRVHCHSLCMLLHASCIEKGFEKSVKGAKYGDLSPLYLARYVILHKVECKPRDKRCMVDVGFGNREKKRQMRTQNKMNLNTSPTIYRPEKMASPGYQHICRDRVILGTRGRPVTEHHPLPLNLQSGQDSIESLVFLNDYPHRKGSRTSELSAVIANMGAEEAVQSRSIWIFDDAKESGSRKTRYFDTHREGYQKRKVICRE</sequence>
<protein>
    <submittedName>
        <fullName evidence="1">Uncharacterized protein</fullName>
    </submittedName>
</protein>
<gene>
    <name evidence="1" type="ORF">C8J55DRAFT_493194</name>
</gene>
<dbReference type="EMBL" id="JANVFS010000047">
    <property type="protein sequence ID" value="KAJ4465927.1"/>
    <property type="molecule type" value="Genomic_DNA"/>
</dbReference>
<dbReference type="Proteomes" id="UP001150238">
    <property type="component" value="Unassembled WGS sequence"/>
</dbReference>
<accession>A0A9W9DE38</accession>
<organism evidence="1 2">
    <name type="scientific">Lentinula lateritia</name>
    <dbReference type="NCBI Taxonomy" id="40482"/>
    <lineage>
        <taxon>Eukaryota</taxon>
        <taxon>Fungi</taxon>
        <taxon>Dikarya</taxon>
        <taxon>Basidiomycota</taxon>
        <taxon>Agaricomycotina</taxon>
        <taxon>Agaricomycetes</taxon>
        <taxon>Agaricomycetidae</taxon>
        <taxon>Agaricales</taxon>
        <taxon>Marasmiineae</taxon>
        <taxon>Omphalotaceae</taxon>
        <taxon>Lentinula</taxon>
    </lineage>
</organism>
<comment type="caution">
    <text evidence="1">The sequence shown here is derived from an EMBL/GenBank/DDBJ whole genome shotgun (WGS) entry which is preliminary data.</text>
</comment>
<dbReference type="AlphaFoldDB" id="A0A9W9DE38"/>
<evidence type="ECO:0000313" key="1">
    <source>
        <dbReference type="EMBL" id="KAJ4465927.1"/>
    </source>
</evidence>
<name>A0A9W9DE38_9AGAR</name>
<proteinExistence type="predicted"/>
<reference evidence="1" key="1">
    <citation type="submission" date="2022-08" db="EMBL/GenBank/DDBJ databases">
        <authorList>
            <consortium name="DOE Joint Genome Institute"/>
            <person name="Min B."/>
            <person name="Riley R."/>
            <person name="Sierra-Patev S."/>
            <person name="Naranjo-Ortiz M."/>
            <person name="Looney B."/>
            <person name="Konkel Z."/>
            <person name="Slot J.C."/>
            <person name="Sakamoto Y."/>
            <person name="Steenwyk J.L."/>
            <person name="Rokas A."/>
            <person name="Carro J."/>
            <person name="Camarero S."/>
            <person name="Ferreira P."/>
            <person name="Molpeceres G."/>
            <person name="Ruiz-Duenas F.J."/>
            <person name="Serrano A."/>
            <person name="Henrissat B."/>
            <person name="Drula E."/>
            <person name="Hughes K.W."/>
            <person name="Mata J.L."/>
            <person name="Ishikawa N.K."/>
            <person name="Vargas-Isla R."/>
            <person name="Ushijima S."/>
            <person name="Smith C.A."/>
            <person name="Ahrendt S."/>
            <person name="Andreopoulos W."/>
            <person name="He G."/>
            <person name="Labutti K."/>
            <person name="Lipzen A."/>
            <person name="Ng V."/>
            <person name="Sandor L."/>
            <person name="Barry K."/>
            <person name="Martinez A.T."/>
            <person name="Xiao Y."/>
            <person name="Gibbons J.G."/>
            <person name="Terashima K."/>
            <person name="Hibbett D.S."/>
            <person name="Grigoriev I.V."/>
        </authorList>
    </citation>
    <scope>NUCLEOTIDE SEQUENCE</scope>
    <source>
        <strain evidence="1">Sp2 HRB7682 ss15</strain>
    </source>
</reference>
<reference evidence="1" key="2">
    <citation type="journal article" date="2023" name="Proc. Natl. Acad. Sci. U.S.A.">
        <title>A global phylogenomic analysis of the shiitake genus Lentinula.</title>
        <authorList>
            <person name="Sierra-Patev S."/>
            <person name="Min B."/>
            <person name="Naranjo-Ortiz M."/>
            <person name="Looney B."/>
            <person name="Konkel Z."/>
            <person name="Slot J.C."/>
            <person name="Sakamoto Y."/>
            <person name="Steenwyk J.L."/>
            <person name="Rokas A."/>
            <person name="Carro J."/>
            <person name="Camarero S."/>
            <person name="Ferreira P."/>
            <person name="Molpeceres G."/>
            <person name="Ruiz-Duenas F.J."/>
            <person name="Serrano A."/>
            <person name="Henrissat B."/>
            <person name="Drula E."/>
            <person name="Hughes K.W."/>
            <person name="Mata J.L."/>
            <person name="Ishikawa N.K."/>
            <person name="Vargas-Isla R."/>
            <person name="Ushijima S."/>
            <person name="Smith C.A."/>
            <person name="Donoghue J."/>
            <person name="Ahrendt S."/>
            <person name="Andreopoulos W."/>
            <person name="He G."/>
            <person name="LaButti K."/>
            <person name="Lipzen A."/>
            <person name="Ng V."/>
            <person name="Riley R."/>
            <person name="Sandor L."/>
            <person name="Barry K."/>
            <person name="Martinez A.T."/>
            <person name="Xiao Y."/>
            <person name="Gibbons J.G."/>
            <person name="Terashima K."/>
            <person name="Grigoriev I.V."/>
            <person name="Hibbett D."/>
        </authorList>
    </citation>
    <scope>NUCLEOTIDE SEQUENCE</scope>
    <source>
        <strain evidence="1">Sp2 HRB7682 ss15</strain>
    </source>
</reference>
<evidence type="ECO:0000313" key="2">
    <source>
        <dbReference type="Proteomes" id="UP001150238"/>
    </source>
</evidence>